<organism evidence="1 2">
    <name type="scientific">Bacillus chungangensis</name>
    <dbReference type="NCBI Taxonomy" id="587633"/>
    <lineage>
        <taxon>Bacteria</taxon>
        <taxon>Bacillati</taxon>
        <taxon>Bacillota</taxon>
        <taxon>Bacilli</taxon>
        <taxon>Bacillales</taxon>
        <taxon>Bacillaceae</taxon>
        <taxon>Bacillus</taxon>
    </lineage>
</organism>
<accession>A0ABT9WP06</accession>
<keyword evidence="2" id="KW-1185">Reference proteome</keyword>
<comment type="caution">
    <text evidence="1">The sequence shown here is derived from an EMBL/GenBank/DDBJ whole genome shotgun (WGS) entry which is preliminary data.</text>
</comment>
<name>A0ABT9WP06_9BACI</name>
<evidence type="ECO:0000313" key="1">
    <source>
        <dbReference type="EMBL" id="MDQ0175013.1"/>
    </source>
</evidence>
<reference evidence="1 2" key="1">
    <citation type="submission" date="2023-07" db="EMBL/GenBank/DDBJ databases">
        <title>Genomic Encyclopedia of Type Strains, Phase IV (KMG-IV): sequencing the most valuable type-strain genomes for metagenomic binning, comparative biology and taxonomic classification.</title>
        <authorList>
            <person name="Goeker M."/>
        </authorList>
    </citation>
    <scope>NUCLEOTIDE SEQUENCE [LARGE SCALE GENOMIC DNA]</scope>
    <source>
        <strain evidence="1 2">DSM 23837</strain>
    </source>
</reference>
<proteinExistence type="predicted"/>
<protein>
    <submittedName>
        <fullName evidence="1">Uncharacterized protein</fullName>
    </submittedName>
</protein>
<gene>
    <name evidence="1" type="ORF">J2S08_000847</name>
</gene>
<dbReference type="RefSeq" id="WP_307226952.1">
    <property type="nucleotide sequence ID" value="NZ_JAUSTT010000003.1"/>
</dbReference>
<evidence type="ECO:0000313" key="2">
    <source>
        <dbReference type="Proteomes" id="UP001223586"/>
    </source>
</evidence>
<dbReference type="Proteomes" id="UP001223586">
    <property type="component" value="Unassembled WGS sequence"/>
</dbReference>
<sequence length="74" mass="8794">MYPTYTMTYDLKQETLSRVEPWVQYGLNEAQKTSIPHAMREVAAITYLMGKGYDPRMAHQIVESWEVDEMFYPR</sequence>
<dbReference type="EMBL" id="JAUSTT010000003">
    <property type="protein sequence ID" value="MDQ0175013.1"/>
    <property type="molecule type" value="Genomic_DNA"/>
</dbReference>